<dbReference type="GO" id="GO:0006289">
    <property type="term" value="P:nucleotide-excision repair"/>
    <property type="evidence" value="ECO:0007669"/>
    <property type="project" value="UniProtKB-UniRule"/>
</dbReference>
<dbReference type="PROSITE" id="PS51194">
    <property type="entry name" value="HELICASE_CTER"/>
    <property type="match status" value="1"/>
</dbReference>
<dbReference type="HAMAP" id="MF_00204">
    <property type="entry name" value="UvrB"/>
    <property type="match status" value="1"/>
</dbReference>
<evidence type="ECO:0000256" key="3">
    <source>
        <dbReference type="ARBA" id="ARBA00022490"/>
    </source>
</evidence>
<evidence type="ECO:0000256" key="14">
    <source>
        <dbReference type="RuleBase" id="RU003587"/>
    </source>
</evidence>
<dbReference type="InterPro" id="IPR024759">
    <property type="entry name" value="UvrB_YAD/RRR_dom"/>
</dbReference>
<dbReference type="PROSITE" id="PS50151">
    <property type="entry name" value="UVR"/>
    <property type="match status" value="1"/>
</dbReference>
<comment type="domain">
    <text evidence="13">The beta-hairpin motif is involved in DNA binding.</text>
</comment>
<evidence type="ECO:0000256" key="16">
    <source>
        <dbReference type="SAM" id="MobiDB-lite"/>
    </source>
</evidence>
<dbReference type="Pfam" id="PF00271">
    <property type="entry name" value="Helicase_C"/>
    <property type="match status" value="1"/>
</dbReference>
<evidence type="ECO:0000256" key="11">
    <source>
        <dbReference type="ARBA" id="ARBA00026033"/>
    </source>
</evidence>
<evidence type="ECO:0000256" key="10">
    <source>
        <dbReference type="ARBA" id="ARBA00023236"/>
    </source>
</evidence>
<keyword evidence="8 13" id="KW-0267">Excision nuclease</keyword>
<proteinExistence type="inferred from homology"/>
<evidence type="ECO:0000259" key="19">
    <source>
        <dbReference type="PROSITE" id="PS51194"/>
    </source>
</evidence>
<dbReference type="OrthoDB" id="9806651at2"/>
<feature type="short sequence motif" description="Beta-hairpin" evidence="13">
    <location>
        <begin position="91"/>
        <end position="114"/>
    </location>
</feature>
<gene>
    <name evidence="13" type="primary">uvrB</name>
    <name evidence="20" type="ORF">BON30_19255</name>
</gene>
<evidence type="ECO:0000256" key="12">
    <source>
        <dbReference type="ARBA" id="ARBA00029504"/>
    </source>
</evidence>
<dbReference type="InterPro" id="IPR004807">
    <property type="entry name" value="UvrB"/>
</dbReference>
<evidence type="ECO:0000256" key="15">
    <source>
        <dbReference type="SAM" id="Coils"/>
    </source>
</evidence>
<comment type="subunit">
    <text evidence="11 13 14">Forms a heterotetramer with UvrA during the search for lesions. Interacts with UvrC in an incision complex.</text>
</comment>
<dbReference type="InterPro" id="IPR001650">
    <property type="entry name" value="Helicase_C-like"/>
</dbReference>
<evidence type="ECO:0000256" key="8">
    <source>
        <dbReference type="ARBA" id="ARBA00022881"/>
    </source>
</evidence>
<dbReference type="RefSeq" id="WP_071899791.1">
    <property type="nucleotide sequence ID" value="NZ_MPIN01000004.1"/>
</dbReference>
<feature type="domain" description="Helicase ATP-binding" evidence="18">
    <location>
        <begin position="25"/>
        <end position="178"/>
    </location>
</feature>
<evidence type="ECO:0000256" key="13">
    <source>
        <dbReference type="HAMAP-Rule" id="MF_00204"/>
    </source>
</evidence>
<protein>
    <recommendedName>
        <fullName evidence="12 13">UvrABC system protein B</fullName>
        <shortName evidence="13">Protein UvrB</shortName>
    </recommendedName>
    <alternativeName>
        <fullName evidence="13">Excinuclease ABC subunit B</fullName>
    </alternativeName>
</protein>
<dbReference type="AlphaFoldDB" id="A0A1L9BBL1"/>
<dbReference type="CDD" id="cd17916">
    <property type="entry name" value="DEXHc_UvrB"/>
    <property type="match status" value="1"/>
</dbReference>
<dbReference type="InterPro" id="IPR014001">
    <property type="entry name" value="Helicase_ATP-bd"/>
</dbReference>
<accession>A0A1L9BBL1</accession>
<comment type="similarity">
    <text evidence="2 13 14">Belongs to the UvrB family.</text>
</comment>
<dbReference type="PANTHER" id="PTHR24029:SF0">
    <property type="entry name" value="UVRABC SYSTEM PROTEIN B"/>
    <property type="match status" value="1"/>
</dbReference>
<keyword evidence="9 13" id="KW-0234">DNA repair</keyword>
<dbReference type="SMART" id="SM00490">
    <property type="entry name" value="HELICc"/>
    <property type="match status" value="1"/>
</dbReference>
<dbReference type="GO" id="GO:0005524">
    <property type="term" value="F:ATP binding"/>
    <property type="evidence" value="ECO:0007669"/>
    <property type="project" value="UniProtKB-UniRule"/>
</dbReference>
<dbReference type="GO" id="GO:0009380">
    <property type="term" value="C:excinuclease repair complex"/>
    <property type="evidence" value="ECO:0007669"/>
    <property type="project" value="InterPro"/>
</dbReference>
<dbReference type="Gene3D" id="3.40.50.300">
    <property type="entry name" value="P-loop containing nucleotide triphosphate hydrolases"/>
    <property type="match status" value="3"/>
</dbReference>
<name>A0A1L9BBL1_9BACT</name>
<dbReference type="InterPro" id="IPR027417">
    <property type="entry name" value="P-loop_NTPase"/>
</dbReference>
<comment type="function">
    <text evidence="13">The UvrABC repair system catalyzes the recognition and processing of DNA lesions. A damage recognition complex composed of 2 UvrA and 2 UvrB subunits scans DNA for abnormalities. Upon binding of the UvrA(2)B(2) complex to a putative damaged site, the DNA wraps around one UvrB monomer. DNA wrap is dependent on ATP binding by UvrB and probably causes local melting of the DNA helix, facilitating insertion of UvrB beta-hairpin between the DNA strands. Then UvrB probes one DNA strand for the presence of a lesion. If a lesion is found the UvrA subunits dissociate and the UvrB-DNA preincision complex is formed. This complex is subsequently bound by UvrC and the second UvrB is released. If no lesion is found, the DNA wraps around the other UvrB subunit that will check the other stand for damage.</text>
</comment>
<dbReference type="GO" id="GO:0005737">
    <property type="term" value="C:cytoplasm"/>
    <property type="evidence" value="ECO:0007669"/>
    <property type="project" value="UniProtKB-SubCell"/>
</dbReference>
<keyword evidence="10 13" id="KW-0742">SOS response</keyword>
<keyword evidence="5 13" id="KW-0227">DNA damage</keyword>
<dbReference type="InterPro" id="IPR001943">
    <property type="entry name" value="UVR_dom"/>
</dbReference>
<evidence type="ECO:0000259" key="17">
    <source>
        <dbReference type="PROSITE" id="PS50151"/>
    </source>
</evidence>
<dbReference type="SUPFAM" id="SSF46600">
    <property type="entry name" value="C-terminal UvrC-binding domain of UvrB"/>
    <property type="match status" value="1"/>
</dbReference>
<feature type="coiled-coil region" evidence="15">
    <location>
        <begin position="256"/>
        <end position="283"/>
    </location>
</feature>
<dbReference type="NCBIfam" id="TIGR00631">
    <property type="entry name" value="uvrb"/>
    <property type="match status" value="1"/>
</dbReference>
<dbReference type="NCBIfam" id="NF003673">
    <property type="entry name" value="PRK05298.1"/>
    <property type="match status" value="1"/>
</dbReference>
<feature type="region of interest" description="Disordered" evidence="16">
    <location>
        <begin position="673"/>
        <end position="721"/>
    </location>
</feature>
<reference evidence="21" key="1">
    <citation type="submission" date="2016-11" db="EMBL/GenBank/DDBJ databases">
        <authorList>
            <person name="Shukria A."/>
            <person name="Stevens D.C."/>
        </authorList>
    </citation>
    <scope>NUCLEOTIDE SEQUENCE [LARGE SCALE GENOMIC DNA]</scope>
    <source>
        <strain evidence="21">Cbfe23</strain>
    </source>
</reference>
<evidence type="ECO:0000256" key="4">
    <source>
        <dbReference type="ARBA" id="ARBA00022741"/>
    </source>
</evidence>
<dbReference type="Pfam" id="PF12344">
    <property type="entry name" value="UvrB"/>
    <property type="match status" value="1"/>
</dbReference>
<evidence type="ECO:0000256" key="2">
    <source>
        <dbReference type="ARBA" id="ARBA00008533"/>
    </source>
</evidence>
<comment type="caution">
    <text evidence="20">The sequence shown here is derived from an EMBL/GenBank/DDBJ whole genome shotgun (WGS) entry which is preliminary data.</text>
</comment>
<keyword evidence="6 13" id="KW-0228">DNA excision</keyword>
<dbReference type="SMART" id="SM00487">
    <property type="entry name" value="DEXDc"/>
    <property type="match status" value="1"/>
</dbReference>
<dbReference type="Gene3D" id="4.10.860.10">
    <property type="entry name" value="UVR domain"/>
    <property type="match status" value="1"/>
</dbReference>
<dbReference type="GO" id="GO:0009432">
    <property type="term" value="P:SOS response"/>
    <property type="evidence" value="ECO:0007669"/>
    <property type="project" value="UniProtKB-UniRule"/>
</dbReference>
<keyword evidence="3 13" id="KW-0963">Cytoplasm</keyword>
<dbReference type="InterPro" id="IPR006935">
    <property type="entry name" value="Helicase/UvrB_N"/>
</dbReference>
<dbReference type="EMBL" id="MPIN01000004">
    <property type="protein sequence ID" value="OJH39625.1"/>
    <property type="molecule type" value="Genomic_DNA"/>
</dbReference>
<feature type="domain" description="Helicase C-terminal" evidence="19">
    <location>
        <begin position="430"/>
        <end position="592"/>
    </location>
</feature>
<keyword evidence="7 13" id="KW-0067">ATP-binding</keyword>
<evidence type="ECO:0000313" key="20">
    <source>
        <dbReference type="EMBL" id="OJH39625.1"/>
    </source>
</evidence>
<evidence type="ECO:0000256" key="6">
    <source>
        <dbReference type="ARBA" id="ARBA00022769"/>
    </source>
</evidence>
<feature type="domain" description="UVR" evidence="17">
    <location>
        <begin position="624"/>
        <end position="659"/>
    </location>
</feature>
<dbReference type="GO" id="GO:0009381">
    <property type="term" value="F:excinuclease ABC activity"/>
    <property type="evidence" value="ECO:0007669"/>
    <property type="project" value="UniProtKB-UniRule"/>
</dbReference>
<dbReference type="Proteomes" id="UP000182229">
    <property type="component" value="Unassembled WGS sequence"/>
</dbReference>
<dbReference type="GO" id="GO:0003677">
    <property type="term" value="F:DNA binding"/>
    <property type="evidence" value="ECO:0007669"/>
    <property type="project" value="UniProtKB-UniRule"/>
</dbReference>
<feature type="compositionally biased region" description="Low complexity" evidence="16">
    <location>
        <begin position="710"/>
        <end position="721"/>
    </location>
</feature>
<dbReference type="STRING" id="83449.BON30_19255"/>
<evidence type="ECO:0000313" key="21">
    <source>
        <dbReference type="Proteomes" id="UP000182229"/>
    </source>
</evidence>
<dbReference type="GO" id="GO:0016887">
    <property type="term" value="F:ATP hydrolysis activity"/>
    <property type="evidence" value="ECO:0007669"/>
    <property type="project" value="InterPro"/>
</dbReference>
<sequence length="721" mass="81081">MPEFQIVSDYKPQGDQPRAIGELTEGILRGDRYQTLLGVTGSGKTFTMANLIANVKRPTLLIAHNKLLAAQLYGEYKALFPHNAVEYFVSYFDYYQPEAYIPTSDTFIEKDSSVNDEIERMRHSATHSLRTRDDVLIVASVSCIYGLGTARSYVDLAVTVNVGAELGRDSFIRRLVESQYERNDLDFHRGTFRARGDTVEVFPAYEEERAVRVSFFGDEVEKITEFDPLRGVTLGALDKVVIFPASHYVTEADTRKNALLTIRDELSERLQELQRAGKLLEAQRLEQRTIYDLEMIEQIGYCNGIENYSRHFSGRKTGEPPPCLIDYFPRNMLVLIDESHQTVPQIGAMYRGDRARKETLVEHGFRLPSALDNRPLKFTEFEEMVQQAVFVSATPAEYELQKSKGVVVEQIIRPTGLTDPEVEVRPARNQVDDVLEEVRQRVAKNERVLVTTLTKRMAEDLTEYLTEVGVKVRYLHSDIGAIERTAIIRDLRKGEFDVLVGINLLREGLDIPEVSLVAIFDADKEGFLRSHVSLIQTIGRAARNMNGHVIMYADSVTDSMRVAIEETNRRREVQRAYNTEHGITPRAVKSNIVDLSEHLYDGDPTALPMAADAANDVLEPKEIKNLIAQTTKDMQHYADEMEFEKAAAMRDRLLILKDMDLGLKAPSRALLNAPVKADDEPKAGTPGGRKGKGYKRASGSSRDKGGGPPHGKTGIGPRKSR</sequence>
<evidence type="ECO:0000256" key="1">
    <source>
        <dbReference type="ARBA" id="ARBA00004496"/>
    </source>
</evidence>
<keyword evidence="15" id="KW-0175">Coiled coil</keyword>
<dbReference type="CDD" id="cd18790">
    <property type="entry name" value="SF2_C_UvrB"/>
    <property type="match status" value="1"/>
</dbReference>
<comment type="subcellular location">
    <subcellularLocation>
        <location evidence="1 13 14">Cytoplasm</location>
    </subcellularLocation>
</comment>
<evidence type="ECO:0000256" key="5">
    <source>
        <dbReference type="ARBA" id="ARBA00022763"/>
    </source>
</evidence>
<dbReference type="PROSITE" id="PS51192">
    <property type="entry name" value="HELICASE_ATP_BIND_1"/>
    <property type="match status" value="1"/>
</dbReference>
<dbReference type="Pfam" id="PF17757">
    <property type="entry name" value="UvrB_inter"/>
    <property type="match status" value="1"/>
</dbReference>
<dbReference type="Pfam" id="PF02151">
    <property type="entry name" value="UVR"/>
    <property type="match status" value="1"/>
</dbReference>
<organism evidence="20 21">
    <name type="scientific">Cystobacter ferrugineus</name>
    <dbReference type="NCBI Taxonomy" id="83449"/>
    <lineage>
        <taxon>Bacteria</taxon>
        <taxon>Pseudomonadati</taxon>
        <taxon>Myxococcota</taxon>
        <taxon>Myxococcia</taxon>
        <taxon>Myxococcales</taxon>
        <taxon>Cystobacterineae</taxon>
        <taxon>Archangiaceae</taxon>
        <taxon>Cystobacter</taxon>
    </lineage>
</organism>
<dbReference type="SUPFAM" id="SSF52540">
    <property type="entry name" value="P-loop containing nucleoside triphosphate hydrolases"/>
    <property type="match status" value="2"/>
</dbReference>
<reference evidence="20 21" key="2">
    <citation type="submission" date="2016-12" db="EMBL/GenBank/DDBJ databases">
        <title>Draft Genome Sequence of Cystobacter ferrugineus Strain Cbfe23.</title>
        <authorList>
            <person name="Akbar S."/>
            <person name="Dowd S.E."/>
            <person name="Stevens D.C."/>
        </authorList>
    </citation>
    <scope>NUCLEOTIDE SEQUENCE [LARGE SCALE GENOMIC DNA]</scope>
    <source>
        <strain evidence="20 21">Cbfe23</strain>
    </source>
</reference>
<dbReference type="InterPro" id="IPR041471">
    <property type="entry name" value="UvrB_inter"/>
</dbReference>
<keyword evidence="21" id="KW-1185">Reference proteome</keyword>
<evidence type="ECO:0000256" key="9">
    <source>
        <dbReference type="ARBA" id="ARBA00023204"/>
    </source>
</evidence>
<evidence type="ECO:0000256" key="7">
    <source>
        <dbReference type="ARBA" id="ARBA00022840"/>
    </source>
</evidence>
<dbReference type="Pfam" id="PF04851">
    <property type="entry name" value="ResIII"/>
    <property type="match status" value="1"/>
</dbReference>
<feature type="binding site" evidence="13">
    <location>
        <begin position="38"/>
        <end position="45"/>
    </location>
    <ligand>
        <name>ATP</name>
        <dbReference type="ChEBI" id="CHEBI:30616"/>
    </ligand>
</feature>
<dbReference type="PANTHER" id="PTHR24029">
    <property type="entry name" value="UVRABC SYSTEM PROTEIN B"/>
    <property type="match status" value="1"/>
</dbReference>
<evidence type="ECO:0000259" key="18">
    <source>
        <dbReference type="PROSITE" id="PS51192"/>
    </source>
</evidence>
<dbReference type="InterPro" id="IPR036876">
    <property type="entry name" value="UVR_dom_sf"/>
</dbReference>
<keyword evidence="4 13" id="KW-0547">Nucleotide-binding</keyword>